<gene>
    <name evidence="1" type="ORF">HMPREF1981_03092</name>
</gene>
<name>U2DJA2_9BACE</name>
<dbReference type="AlphaFoldDB" id="U2DJA2"/>
<dbReference type="EMBL" id="AWSV01000157">
    <property type="protein sequence ID" value="ERI81582.1"/>
    <property type="molecule type" value="Genomic_DNA"/>
</dbReference>
<sequence>MSAKILQVFVINGNKCYILRPDNEIIESGLEDLRKFCSKQRKILKEMPSMYAAYY</sequence>
<evidence type="ECO:0000313" key="2">
    <source>
        <dbReference type="Proteomes" id="UP000016496"/>
    </source>
</evidence>
<reference evidence="1 2" key="1">
    <citation type="submission" date="2013-08" db="EMBL/GenBank/DDBJ databases">
        <authorList>
            <person name="Weinstock G."/>
            <person name="Sodergren E."/>
            <person name="Wylie T."/>
            <person name="Fulton L."/>
            <person name="Fulton R."/>
            <person name="Fronick C."/>
            <person name="O'Laughlin M."/>
            <person name="Godfrey J."/>
            <person name="Miner T."/>
            <person name="Herter B."/>
            <person name="Appelbaum E."/>
            <person name="Cordes M."/>
            <person name="Lek S."/>
            <person name="Wollam A."/>
            <person name="Pepin K.H."/>
            <person name="Palsikar V.B."/>
            <person name="Mitreva M."/>
            <person name="Wilson R.K."/>
        </authorList>
    </citation>
    <scope>NUCLEOTIDE SEQUENCE [LARGE SCALE GENOMIC DNA]</scope>
    <source>
        <strain evidence="1 2">F0041</strain>
    </source>
</reference>
<dbReference type="PATRIC" id="fig|1321819.3.peg.2859"/>
<dbReference type="HOGENOM" id="CLU_3022484_0_0_10"/>
<organism evidence="1 2">
    <name type="scientific">Bacteroides pyogenes F0041</name>
    <dbReference type="NCBI Taxonomy" id="1321819"/>
    <lineage>
        <taxon>Bacteria</taxon>
        <taxon>Pseudomonadati</taxon>
        <taxon>Bacteroidota</taxon>
        <taxon>Bacteroidia</taxon>
        <taxon>Bacteroidales</taxon>
        <taxon>Bacteroidaceae</taxon>
        <taxon>Bacteroides</taxon>
    </lineage>
</organism>
<evidence type="ECO:0000313" key="1">
    <source>
        <dbReference type="EMBL" id="ERI81582.1"/>
    </source>
</evidence>
<dbReference type="Proteomes" id="UP000016496">
    <property type="component" value="Unassembled WGS sequence"/>
</dbReference>
<comment type="caution">
    <text evidence="1">The sequence shown here is derived from an EMBL/GenBank/DDBJ whole genome shotgun (WGS) entry which is preliminary data.</text>
</comment>
<proteinExistence type="predicted"/>
<protein>
    <submittedName>
        <fullName evidence="1">Uncharacterized protein</fullName>
    </submittedName>
</protein>
<accession>U2DJA2</accession>